<name>A0A173RCV8_9FIRM</name>
<evidence type="ECO:0000313" key="1">
    <source>
        <dbReference type="EMBL" id="CUM75773.1"/>
    </source>
</evidence>
<sequence>MKQQITEEMKIQNEWYKEAKKQTVETLPEFVRHLTEDYSHDYGTICHAVAAAGIAAMYAVNNSPTGGIPGFQAGCLMWKAIREWNFQNNKTGLKILDYDNILYPQYKASFISISSEIWESVKKEAQNKINQNNDKVEKWKVAHDKWVVDMEKFKVDVVEWQKQHPEYPTYEDNPKFYEHLGFGTEKEWDEETEKQESGFMFAPTEPCNPSASPNVITHWQSIVNGNVPFGLKIEEE</sequence>
<evidence type="ECO:0000313" key="2">
    <source>
        <dbReference type="Proteomes" id="UP000095495"/>
    </source>
</evidence>
<accession>A0A173RCV8</accession>
<dbReference type="AlphaFoldDB" id="A0A173RCV8"/>
<proteinExistence type="predicted"/>
<protein>
    <submittedName>
        <fullName evidence="1">Uncharacterized protein</fullName>
    </submittedName>
</protein>
<dbReference type="Proteomes" id="UP000095495">
    <property type="component" value="Unassembled WGS sequence"/>
</dbReference>
<gene>
    <name evidence="1" type="ORF">ERS852420_00463</name>
</gene>
<reference evidence="1 2" key="1">
    <citation type="submission" date="2015-09" db="EMBL/GenBank/DDBJ databases">
        <authorList>
            <consortium name="Pathogen Informatics"/>
        </authorList>
    </citation>
    <scope>NUCLEOTIDE SEQUENCE [LARGE SCALE GENOMIC DNA]</scope>
    <source>
        <strain evidence="1 2">2789STDY5608863</strain>
    </source>
</reference>
<dbReference type="EMBL" id="CYXV01000002">
    <property type="protein sequence ID" value="CUM75773.1"/>
    <property type="molecule type" value="Genomic_DNA"/>
</dbReference>
<organism evidence="1 2">
    <name type="scientific">Roseburia faecis</name>
    <dbReference type="NCBI Taxonomy" id="301302"/>
    <lineage>
        <taxon>Bacteria</taxon>
        <taxon>Bacillati</taxon>
        <taxon>Bacillota</taxon>
        <taxon>Clostridia</taxon>
        <taxon>Lachnospirales</taxon>
        <taxon>Lachnospiraceae</taxon>
        <taxon>Roseburia</taxon>
    </lineage>
</organism>